<keyword evidence="2" id="KW-0472">Membrane</keyword>
<reference evidence="3 4" key="1">
    <citation type="submission" date="2020-08" db="EMBL/GenBank/DDBJ databases">
        <title>Genomic Encyclopedia of Type Strains, Phase IV (KMG-IV): sequencing the most valuable type-strain genomes for metagenomic binning, comparative biology and taxonomic classification.</title>
        <authorList>
            <person name="Goeker M."/>
        </authorList>
    </citation>
    <scope>NUCLEOTIDE SEQUENCE [LARGE SCALE GENOMIC DNA]</scope>
    <source>
        <strain evidence="3 4">DSM 45385</strain>
    </source>
</reference>
<comment type="caution">
    <text evidence="3">The sequence shown here is derived from an EMBL/GenBank/DDBJ whole genome shotgun (WGS) entry which is preliminary data.</text>
</comment>
<dbReference type="Pfam" id="PF03334">
    <property type="entry name" value="PhaG_MnhG_YufB"/>
    <property type="match status" value="1"/>
</dbReference>
<dbReference type="EMBL" id="JACHIN010000004">
    <property type="protein sequence ID" value="MBB5078278.1"/>
    <property type="molecule type" value="Genomic_DNA"/>
</dbReference>
<evidence type="ECO:0000313" key="4">
    <source>
        <dbReference type="Proteomes" id="UP000568380"/>
    </source>
</evidence>
<gene>
    <name evidence="3" type="ORF">HNR40_003753</name>
</gene>
<dbReference type="RefSeq" id="WP_184962812.1">
    <property type="nucleotide sequence ID" value="NZ_JACHIN010000004.1"/>
</dbReference>
<dbReference type="InterPro" id="IPR005133">
    <property type="entry name" value="PhaG_MnhG_YufB"/>
</dbReference>
<dbReference type="PANTHER" id="PTHR34703">
    <property type="entry name" value="ANTIPORTER SUBUNIT MNHG2-RELATED"/>
    <property type="match status" value="1"/>
</dbReference>
<dbReference type="GO" id="GO:0015385">
    <property type="term" value="F:sodium:proton antiporter activity"/>
    <property type="evidence" value="ECO:0007669"/>
    <property type="project" value="TreeGrafter"/>
</dbReference>
<proteinExistence type="inferred from homology"/>
<keyword evidence="4" id="KW-1185">Reference proteome</keyword>
<keyword evidence="2" id="KW-0812">Transmembrane</keyword>
<organism evidence="3 4">
    <name type="scientific">Nonomuraea endophytica</name>
    <dbReference type="NCBI Taxonomy" id="714136"/>
    <lineage>
        <taxon>Bacteria</taxon>
        <taxon>Bacillati</taxon>
        <taxon>Actinomycetota</taxon>
        <taxon>Actinomycetes</taxon>
        <taxon>Streptosporangiales</taxon>
        <taxon>Streptosporangiaceae</taxon>
        <taxon>Nonomuraea</taxon>
    </lineage>
</organism>
<dbReference type="AlphaFoldDB" id="A0A7W8EGA9"/>
<keyword evidence="2" id="KW-1133">Transmembrane helix</keyword>
<feature type="transmembrane region" description="Helical" evidence="2">
    <location>
        <begin position="66"/>
        <end position="88"/>
    </location>
</feature>
<comment type="similarity">
    <text evidence="1">Belongs to the CPA3 antiporters (TC 2.A.63) subunit G family.</text>
</comment>
<accession>A0A7W8EGA9</accession>
<dbReference type="PANTHER" id="PTHR34703:SF1">
    <property type="entry name" value="ANTIPORTER SUBUNIT MNHG2-RELATED"/>
    <property type="match status" value="1"/>
</dbReference>
<evidence type="ECO:0000313" key="3">
    <source>
        <dbReference type="EMBL" id="MBB5078278.1"/>
    </source>
</evidence>
<name>A0A7W8EGA9_9ACTN</name>
<evidence type="ECO:0000256" key="1">
    <source>
        <dbReference type="ARBA" id="ARBA00008404"/>
    </source>
</evidence>
<protein>
    <submittedName>
        <fullName evidence="3">Multicomponent Na+:H+ antiporter subunit G</fullName>
    </submittedName>
</protein>
<sequence>MTDILAGTCLLLGAALTFVAGIGLVRFPGTLARMHAGSKPQVPGILLVLVGMWLREPTAATGGPLLIVGCAQIITVAVATYVVGRAAYLSD</sequence>
<dbReference type="Proteomes" id="UP000568380">
    <property type="component" value="Unassembled WGS sequence"/>
</dbReference>
<evidence type="ECO:0000256" key="2">
    <source>
        <dbReference type="SAM" id="Phobius"/>
    </source>
</evidence>